<reference evidence="2 3" key="2">
    <citation type="submission" date="2020-05" db="EMBL/GenBank/DDBJ databases">
        <title>Identification and distribution of gene clusters putatively required for synthesis of sphingolipid metabolism inhibitors in phylogenetically diverse species of the filamentous fungus Fusarium.</title>
        <authorList>
            <person name="Kim H.-S."/>
            <person name="Busman M."/>
            <person name="Brown D.W."/>
            <person name="Divon H."/>
            <person name="Uhlig S."/>
            <person name="Proctor R.H."/>
        </authorList>
    </citation>
    <scope>NUCLEOTIDE SEQUENCE [LARGE SCALE GENOMIC DNA]</scope>
    <source>
        <strain evidence="2 3">NRRL 25331</strain>
    </source>
</reference>
<protein>
    <submittedName>
        <fullName evidence="2">Uncharacterized protein</fullName>
    </submittedName>
</protein>
<keyword evidence="3" id="KW-1185">Reference proteome</keyword>
<gene>
    <name evidence="2" type="ORF">FCIRC_12694</name>
</gene>
<keyword evidence="1" id="KW-0175">Coiled coil</keyword>
<sequence>MSQTQTDSPPQDKRDRPEDTLTVTEFESEFEDATTFGDRITELAKLELANLDGSDELRPDVLGIDMEVEWVHRVLKSPLDDNAKLLREEYHRCQERLNNAMALVEHLQANMANLDGFIDAADEEECHLTARDVISLLLILGFVLPKFARLADEIYKLPRF</sequence>
<proteinExistence type="predicted"/>
<dbReference type="Proteomes" id="UP000572754">
    <property type="component" value="Unassembled WGS sequence"/>
</dbReference>
<comment type="caution">
    <text evidence="2">The sequence shown here is derived from an EMBL/GenBank/DDBJ whole genome shotgun (WGS) entry which is preliminary data.</text>
</comment>
<evidence type="ECO:0000256" key="1">
    <source>
        <dbReference type="SAM" id="Coils"/>
    </source>
</evidence>
<feature type="coiled-coil region" evidence="1">
    <location>
        <begin position="83"/>
        <end position="110"/>
    </location>
</feature>
<evidence type="ECO:0000313" key="2">
    <source>
        <dbReference type="EMBL" id="KAF5658910.1"/>
    </source>
</evidence>
<name>A0A8H5WHQ0_FUSCI</name>
<evidence type="ECO:0000313" key="3">
    <source>
        <dbReference type="Proteomes" id="UP000572754"/>
    </source>
</evidence>
<dbReference type="EMBL" id="JAAQPE010000564">
    <property type="protein sequence ID" value="KAF5658910.1"/>
    <property type="molecule type" value="Genomic_DNA"/>
</dbReference>
<accession>A0A8H5WHQ0</accession>
<organism evidence="2 3">
    <name type="scientific">Fusarium circinatum</name>
    <name type="common">Pitch canker fungus</name>
    <name type="synonym">Gibberella circinata</name>
    <dbReference type="NCBI Taxonomy" id="48490"/>
    <lineage>
        <taxon>Eukaryota</taxon>
        <taxon>Fungi</taxon>
        <taxon>Dikarya</taxon>
        <taxon>Ascomycota</taxon>
        <taxon>Pezizomycotina</taxon>
        <taxon>Sordariomycetes</taxon>
        <taxon>Hypocreomycetidae</taxon>
        <taxon>Hypocreales</taxon>
        <taxon>Nectriaceae</taxon>
        <taxon>Fusarium</taxon>
        <taxon>Fusarium fujikuroi species complex</taxon>
    </lineage>
</organism>
<reference evidence="3" key="1">
    <citation type="journal article" date="2020" name="BMC Genomics">
        <title>Correction to: Identification and distribution of gene clusters required for synthesis of sphingolipid metabolism inhibitors in diverse species of the filamentous fungus Fusarium.</title>
        <authorList>
            <person name="Kim H.S."/>
            <person name="Lohmar J.M."/>
            <person name="Busman M."/>
            <person name="Brown D.W."/>
            <person name="Naumann T.A."/>
            <person name="Divon H.H."/>
            <person name="Lysoe E."/>
            <person name="Uhlig S."/>
            <person name="Proctor R.H."/>
        </authorList>
    </citation>
    <scope>NUCLEOTIDE SEQUENCE [LARGE SCALE GENOMIC DNA]</scope>
    <source>
        <strain evidence="3">NRRL 25331</strain>
    </source>
</reference>
<dbReference type="AlphaFoldDB" id="A0A8H5WHQ0"/>